<keyword evidence="1" id="KW-1185">Reference proteome</keyword>
<reference evidence="2" key="2">
    <citation type="submission" date="2025-08" db="UniProtKB">
        <authorList>
            <consortium name="RefSeq"/>
        </authorList>
    </citation>
    <scope>IDENTIFICATION</scope>
    <source>
        <tissue evidence="2">Leaf</tissue>
    </source>
</reference>
<sequence length="106" mass="12530">MAEISDFHRCFKNCGLLEFPTTGSQYTWNDRYGDSRIMSRIDWAFINSAWLNNMASFQAQFLPEYISDRCPLKFIPYNTQRKNKPAFKFCNVWTSHPDFLEVVKEG</sequence>
<name>A0AC58TQK5_TOBAC</name>
<proteinExistence type="predicted"/>
<gene>
    <name evidence="2" type="primary">LOC142176272</name>
</gene>
<evidence type="ECO:0000313" key="2">
    <source>
        <dbReference type="RefSeq" id="XP_075099504.1"/>
    </source>
</evidence>
<dbReference type="Proteomes" id="UP000790787">
    <property type="component" value="Chromosome 22"/>
</dbReference>
<protein>
    <submittedName>
        <fullName evidence="2">Uncharacterized protein LOC142176272</fullName>
    </submittedName>
</protein>
<evidence type="ECO:0000313" key="1">
    <source>
        <dbReference type="Proteomes" id="UP000790787"/>
    </source>
</evidence>
<reference evidence="1" key="1">
    <citation type="journal article" date="2014" name="Nat. Commun.">
        <title>The tobacco genome sequence and its comparison with those of tomato and potato.</title>
        <authorList>
            <person name="Sierro N."/>
            <person name="Battey J.N."/>
            <person name="Ouadi S."/>
            <person name="Bakaher N."/>
            <person name="Bovet L."/>
            <person name="Willig A."/>
            <person name="Goepfert S."/>
            <person name="Peitsch M.C."/>
            <person name="Ivanov N.V."/>
        </authorList>
    </citation>
    <scope>NUCLEOTIDE SEQUENCE [LARGE SCALE GENOMIC DNA]</scope>
</reference>
<organism evidence="1 2">
    <name type="scientific">Nicotiana tabacum</name>
    <name type="common">Common tobacco</name>
    <dbReference type="NCBI Taxonomy" id="4097"/>
    <lineage>
        <taxon>Eukaryota</taxon>
        <taxon>Viridiplantae</taxon>
        <taxon>Streptophyta</taxon>
        <taxon>Embryophyta</taxon>
        <taxon>Tracheophyta</taxon>
        <taxon>Spermatophyta</taxon>
        <taxon>Magnoliopsida</taxon>
        <taxon>eudicotyledons</taxon>
        <taxon>Gunneridae</taxon>
        <taxon>Pentapetalae</taxon>
        <taxon>asterids</taxon>
        <taxon>lamiids</taxon>
        <taxon>Solanales</taxon>
        <taxon>Solanaceae</taxon>
        <taxon>Nicotianoideae</taxon>
        <taxon>Nicotianeae</taxon>
        <taxon>Nicotiana</taxon>
    </lineage>
</organism>
<accession>A0AC58TQK5</accession>
<dbReference type="RefSeq" id="XP_075099504.1">
    <property type="nucleotide sequence ID" value="XM_075243403.1"/>
</dbReference>